<accession>A0A7J2THT5</accession>
<evidence type="ECO:0000313" key="1">
    <source>
        <dbReference type="EMBL" id="HEH34724.1"/>
    </source>
</evidence>
<dbReference type="Gene3D" id="1.10.3870.10">
    <property type="entry name" value="AF1437-like domain superfamily"/>
    <property type="match status" value="1"/>
</dbReference>
<protein>
    <recommendedName>
        <fullName evidence="2">HAD family hydrolase</fullName>
    </recommendedName>
</protein>
<dbReference type="Gene3D" id="3.40.50.1000">
    <property type="entry name" value="HAD superfamily/HAD-like"/>
    <property type="match status" value="1"/>
</dbReference>
<name>A0A7J2THT5_ARCFL</name>
<reference evidence="1" key="1">
    <citation type="journal article" date="2020" name="mSystems">
        <title>Genome- and Community-Level Interaction Insights into Carbon Utilization and Element Cycling Functions of Hydrothermarchaeota in Hydrothermal Sediment.</title>
        <authorList>
            <person name="Zhou Z."/>
            <person name="Liu Y."/>
            <person name="Xu W."/>
            <person name="Pan J."/>
            <person name="Luo Z.H."/>
            <person name="Li M."/>
        </authorList>
    </citation>
    <scope>NUCLEOTIDE SEQUENCE [LARGE SCALE GENOMIC DNA]</scope>
    <source>
        <strain evidence="1">SpSt-26</strain>
    </source>
</reference>
<dbReference type="InterPro" id="IPR036412">
    <property type="entry name" value="HAD-like_sf"/>
</dbReference>
<gene>
    <name evidence="1" type="ORF">ENP88_00915</name>
</gene>
<dbReference type="SUPFAM" id="SSF56784">
    <property type="entry name" value="HAD-like"/>
    <property type="match status" value="1"/>
</dbReference>
<organism evidence="1">
    <name type="scientific">Archaeoglobus fulgidus</name>
    <dbReference type="NCBI Taxonomy" id="2234"/>
    <lineage>
        <taxon>Archaea</taxon>
        <taxon>Methanobacteriati</taxon>
        <taxon>Methanobacteriota</taxon>
        <taxon>Archaeoglobi</taxon>
        <taxon>Archaeoglobales</taxon>
        <taxon>Archaeoglobaceae</taxon>
        <taxon>Archaeoglobus</taxon>
    </lineage>
</organism>
<evidence type="ECO:0008006" key="2">
    <source>
        <dbReference type="Google" id="ProtNLM"/>
    </source>
</evidence>
<dbReference type="EMBL" id="DSLA01000018">
    <property type="protein sequence ID" value="HEH34724.1"/>
    <property type="molecule type" value="Genomic_DNA"/>
</dbReference>
<sequence length="310" mass="34985">MEGKEGYSVFNGNSKDSEKIVFTDYEGPWVLNDFAYELCTSIFNDDRFFRNLSEFDDYLYYSAKKEGYEAGYTLKLIVPFISAFGKLEIAEKLVDSVVFVPKAKEAAERILKLCRVVVISTAPRIFVERTAKIIGFKEIHASELEFLELDENTKAELLGKVDILASLSGEELYKALEDVFSRFWDKIEGIRVIGAREKAEILESYSPKSPIAIGDSITDCKMFEKARELKGVAIAFNGNRYAIERADFAIVSRTALAEAIAVEKILKGREPKIGPRFGKIFRVTESNMEKIIRESMKMRVKLRGLAGSLG</sequence>
<comment type="caution">
    <text evidence="1">The sequence shown here is derived from an EMBL/GenBank/DDBJ whole genome shotgun (WGS) entry which is preliminary data.</text>
</comment>
<proteinExistence type="predicted"/>
<dbReference type="AlphaFoldDB" id="A0A7J2THT5"/>
<dbReference type="InterPro" id="IPR023214">
    <property type="entry name" value="HAD_sf"/>
</dbReference>